<feature type="region of interest" description="Disordered" evidence="1">
    <location>
        <begin position="20"/>
        <end position="59"/>
    </location>
</feature>
<feature type="chain" id="PRO_5042613822" description="Lipoprotein" evidence="2">
    <location>
        <begin position="19"/>
        <end position="59"/>
    </location>
</feature>
<sequence>MRTLFVSIGLLTLTSACAPDPRMPETSYQWQRRQERIEQEFRASQPATPPKTSASKDKP</sequence>
<feature type="signal peptide" evidence="2">
    <location>
        <begin position="1"/>
        <end position="18"/>
    </location>
</feature>
<protein>
    <recommendedName>
        <fullName evidence="5">Lipoprotein</fullName>
    </recommendedName>
</protein>
<evidence type="ECO:0000313" key="3">
    <source>
        <dbReference type="EMBL" id="WEK39441.1"/>
    </source>
</evidence>
<evidence type="ECO:0000313" key="4">
    <source>
        <dbReference type="Proteomes" id="UP001213664"/>
    </source>
</evidence>
<evidence type="ECO:0008006" key="5">
    <source>
        <dbReference type="Google" id="ProtNLM"/>
    </source>
</evidence>
<name>A0AAJ6BLC4_9CAUL</name>
<reference evidence="3" key="1">
    <citation type="submission" date="2023-03" db="EMBL/GenBank/DDBJ databases">
        <title>Andean soil-derived lignocellulolytic bacterial consortium as a source of novel taxa and putative plastic-active enzymes.</title>
        <authorList>
            <person name="Diaz-Garcia L."/>
            <person name="Chuvochina M."/>
            <person name="Feuerriegel G."/>
            <person name="Bunk B."/>
            <person name="Sproer C."/>
            <person name="Streit W.R."/>
            <person name="Rodriguez L.M."/>
            <person name="Overmann J."/>
            <person name="Jimenez D.J."/>
        </authorList>
    </citation>
    <scope>NUCLEOTIDE SEQUENCE</scope>
    <source>
        <strain evidence="3">MAG 833</strain>
    </source>
</reference>
<dbReference type="EMBL" id="CP119326">
    <property type="protein sequence ID" value="WEK39441.1"/>
    <property type="molecule type" value="Genomic_DNA"/>
</dbReference>
<feature type="compositionally biased region" description="Basic and acidic residues" evidence="1">
    <location>
        <begin position="32"/>
        <end position="41"/>
    </location>
</feature>
<accession>A0AAJ6BLC4</accession>
<evidence type="ECO:0000256" key="2">
    <source>
        <dbReference type="SAM" id="SignalP"/>
    </source>
</evidence>
<dbReference type="PROSITE" id="PS51257">
    <property type="entry name" value="PROKAR_LIPOPROTEIN"/>
    <property type="match status" value="1"/>
</dbReference>
<evidence type="ECO:0000256" key="1">
    <source>
        <dbReference type="SAM" id="MobiDB-lite"/>
    </source>
</evidence>
<dbReference type="AlphaFoldDB" id="A0AAJ6BLC4"/>
<keyword evidence="2" id="KW-0732">Signal</keyword>
<organism evidence="3 4">
    <name type="scientific">Candidatus Brevundimonas colombiensis</name>
    <dbReference type="NCBI Taxonomy" id="3121376"/>
    <lineage>
        <taxon>Bacteria</taxon>
        <taxon>Pseudomonadati</taxon>
        <taxon>Pseudomonadota</taxon>
        <taxon>Alphaproteobacteria</taxon>
        <taxon>Caulobacterales</taxon>
        <taxon>Caulobacteraceae</taxon>
        <taxon>Brevundimonas</taxon>
    </lineage>
</organism>
<proteinExistence type="predicted"/>
<gene>
    <name evidence="3" type="ORF">P0Y50_12965</name>
</gene>
<dbReference type="Proteomes" id="UP001213664">
    <property type="component" value="Chromosome"/>
</dbReference>